<feature type="compositionally biased region" description="Low complexity" evidence="1">
    <location>
        <begin position="364"/>
        <end position="391"/>
    </location>
</feature>
<reference evidence="3" key="1">
    <citation type="journal article" date="2020" name="Stud. Mycol.">
        <title>101 Dothideomycetes genomes: a test case for predicting lifestyles and emergence of pathogens.</title>
        <authorList>
            <person name="Haridas S."/>
            <person name="Albert R."/>
            <person name="Binder M."/>
            <person name="Bloem J."/>
            <person name="Labutti K."/>
            <person name="Salamov A."/>
            <person name="Andreopoulos B."/>
            <person name="Baker S."/>
            <person name="Barry K."/>
            <person name="Bills G."/>
            <person name="Bluhm B."/>
            <person name="Cannon C."/>
            <person name="Castanera R."/>
            <person name="Culley D."/>
            <person name="Daum C."/>
            <person name="Ezra D."/>
            <person name="Gonzalez J."/>
            <person name="Henrissat B."/>
            <person name="Kuo A."/>
            <person name="Liang C."/>
            <person name="Lipzen A."/>
            <person name="Lutzoni F."/>
            <person name="Magnuson J."/>
            <person name="Mondo S."/>
            <person name="Nolan M."/>
            <person name="Ohm R."/>
            <person name="Pangilinan J."/>
            <person name="Park H.-J."/>
            <person name="Ramirez L."/>
            <person name="Alfaro M."/>
            <person name="Sun H."/>
            <person name="Tritt A."/>
            <person name="Yoshinaga Y."/>
            <person name="Zwiers L.-H."/>
            <person name="Turgeon B."/>
            <person name="Goodwin S."/>
            <person name="Spatafora J."/>
            <person name="Crous P."/>
            <person name="Grigoriev I."/>
        </authorList>
    </citation>
    <scope>NUCLEOTIDE SEQUENCE</scope>
    <source>
        <strain evidence="3">CBS 113979</strain>
    </source>
</reference>
<feature type="compositionally biased region" description="Polar residues" evidence="1">
    <location>
        <begin position="168"/>
        <end position="177"/>
    </location>
</feature>
<sequence length="463" mass="49426">MFAVLHALVALALPVMTVRQTHNATAGGNDWSIRKNSKQARALFPRHDENATTYITTTSTTTLYSTVQLPDTTGLLNPTLTEHVTTTEYQTLLTTVYLPKVPSLTSEETIPQPSLPTPEFKFDPNAAATTTITITVYMEPPATTSEAAGTVSIMPTELPLDMTSIRSSFWNQPSAPETTEPPARMTDEPSAPTMEPTIAPPTGIFQDTALPSTDENTLPPPTGTLPEPSPLTPTEPTEPPPDDARGGEPSFIFSSSSSLIMTDQTPEETTSLEPTPVASATPEPTDSMPATTPSCGVGLAPRRLQSIHTMDDDGYPPEPTEMDSCAVGAKNFSRKKNAGGRLVPGWARFWSRKRNAMDQEKNESLAGRRGLSTSSSSSSSSSSATLSEASSVLVRQGQNQIKDDINCQRSSDPPFNCITPRPRPDAGNPVLPEGFHGAGMSKNVTRMVWAVLGVAGLIGMAMV</sequence>
<gene>
    <name evidence="3" type="ORF">K402DRAFT_425826</name>
</gene>
<feature type="chain" id="PRO_5026152043" evidence="2">
    <location>
        <begin position="21"/>
        <end position="463"/>
    </location>
</feature>
<keyword evidence="2" id="KW-0732">Signal</keyword>
<feature type="region of interest" description="Disordered" evidence="1">
    <location>
        <begin position="354"/>
        <end position="422"/>
    </location>
</feature>
<feature type="compositionally biased region" description="Low complexity" evidence="1">
    <location>
        <begin position="267"/>
        <end position="276"/>
    </location>
</feature>
<feature type="signal peptide" evidence="2">
    <location>
        <begin position="1"/>
        <end position="20"/>
    </location>
</feature>
<name>A0A6G1GIZ3_9PEZI</name>
<dbReference type="EMBL" id="ML977214">
    <property type="protein sequence ID" value="KAF1980915.1"/>
    <property type="molecule type" value="Genomic_DNA"/>
</dbReference>
<organism evidence="3 4">
    <name type="scientific">Aulographum hederae CBS 113979</name>
    <dbReference type="NCBI Taxonomy" id="1176131"/>
    <lineage>
        <taxon>Eukaryota</taxon>
        <taxon>Fungi</taxon>
        <taxon>Dikarya</taxon>
        <taxon>Ascomycota</taxon>
        <taxon>Pezizomycotina</taxon>
        <taxon>Dothideomycetes</taxon>
        <taxon>Pleosporomycetidae</taxon>
        <taxon>Aulographales</taxon>
        <taxon>Aulographaceae</taxon>
    </lineage>
</organism>
<feature type="region of interest" description="Disordered" evidence="1">
    <location>
        <begin position="168"/>
        <end position="292"/>
    </location>
</feature>
<dbReference type="AlphaFoldDB" id="A0A6G1GIZ3"/>
<evidence type="ECO:0000256" key="2">
    <source>
        <dbReference type="SAM" id="SignalP"/>
    </source>
</evidence>
<evidence type="ECO:0000313" key="3">
    <source>
        <dbReference type="EMBL" id="KAF1980915.1"/>
    </source>
</evidence>
<evidence type="ECO:0000313" key="4">
    <source>
        <dbReference type="Proteomes" id="UP000800041"/>
    </source>
</evidence>
<keyword evidence="4" id="KW-1185">Reference proteome</keyword>
<proteinExistence type="predicted"/>
<protein>
    <submittedName>
        <fullName evidence="3">Uncharacterized protein</fullName>
    </submittedName>
</protein>
<dbReference type="Proteomes" id="UP000800041">
    <property type="component" value="Unassembled WGS sequence"/>
</dbReference>
<feature type="compositionally biased region" description="Polar residues" evidence="1">
    <location>
        <begin position="282"/>
        <end position="292"/>
    </location>
</feature>
<accession>A0A6G1GIZ3</accession>
<evidence type="ECO:0000256" key="1">
    <source>
        <dbReference type="SAM" id="MobiDB-lite"/>
    </source>
</evidence>
<feature type="compositionally biased region" description="Pro residues" evidence="1">
    <location>
        <begin position="218"/>
        <end position="239"/>
    </location>
</feature>